<organism evidence="4">
    <name type="scientific">Enterobius vermicularis</name>
    <name type="common">Human pinworm</name>
    <dbReference type="NCBI Taxonomy" id="51028"/>
    <lineage>
        <taxon>Eukaryota</taxon>
        <taxon>Metazoa</taxon>
        <taxon>Ecdysozoa</taxon>
        <taxon>Nematoda</taxon>
        <taxon>Chromadorea</taxon>
        <taxon>Rhabditida</taxon>
        <taxon>Spirurina</taxon>
        <taxon>Oxyuridomorpha</taxon>
        <taxon>Oxyuroidea</taxon>
        <taxon>Oxyuridae</taxon>
        <taxon>Enterobius</taxon>
    </lineage>
</organism>
<gene>
    <name evidence="2" type="ORF">EVEC_LOCUS3649</name>
</gene>
<evidence type="ECO:0000313" key="2">
    <source>
        <dbReference type="EMBL" id="VDD88506.1"/>
    </source>
</evidence>
<dbReference type="AlphaFoldDB" id="A0A158QA28"/>
<proteinExistence type="predicted"/>
<keyword evidence="1" id="KW-0175">Coiled coil</keyword>
<dbReference type="Proteomes" id="UP000274131">
    <property type="component" value="Unassembled WGS sequence"/>
</dbReference>
<dbReference type="EMBL" id="UXUI01007647">
    <property type="protein sequence ID" value="VDD88506.1"/>
    <property type="molecule type" value="Genomic_DNA"/>
</dbReference>
<dbReference type="WBParaSite" id="EVEC_0000394101-mRNA-1">
    <property type="protein sequence ID" value="EVEC_0000394101-mRNA-1"/>
    <property type="gene ID" value="EVEC_0000394101"/>
</dbReference>
<accession>A0A158QA28</accession>
<evidence type="ECO:0000313" key="3">
    <source>
        <dbReference type="Proteomes" id="UP000274131"/>
    </source>
</evidence>
<protein>
    <submittedName>
        <fullName evidence="4">Non-specific serine/threonine protein kinase</fullName>
    </submittedName>
</protein>
<evidence type="ECO:0000313" key="4">
    <source>
        <dbReference type="WBParaSite" id="EVEC_0000394101-mRNA-1"/>
    </source>
</evidence>
<feature type="coiled-coil region" evidence="1">
    <location>
        <begin position="547"/>
        <end position="575"/>
    </location>
</feature>
<evidence type="ECO:0000256" key="1">
    <source>
        <dbReference type="SAM" id="Coils"/>
    </source>
</evidence>
<reference evidence="4" key="1">
    <citation type="submission" date="2016-04" db="UniProtKB">
        <authorList>
            <consortium name="WormBaseParasite"/>
        </authorList>
    </citation>
    <scope>IDENTIFICATION</scope>
</reference>
<reference evidence="2 3" key="2">
    <citation type="submission" date="2018-10" db="EMBL/GenBank/DDBJ databases">
        <authorList>
            <consortium name="Pathogen Informatics"/>
        </authorList>
    </citation>
    <scope>NUCLEOTIDE SEQUENCE [LARGE SCALE GENOMIC DNA]</scope>
</reference>
<keyword evidence="3" id="KW-1185">Reference proteome</keyword>
<sequence length="716" mass="82352">MPISSIKCCLKLPLAKKRSSRKLNRYSKQSRSLKLRGVKSSPADLEELYGLYTEGHQDITSEDLRQLRKREESAFLKELKEGITKIADGSFSVWADDFTQFVNKEWFAIENNIIRNKGMLNKAKALLAQCKTSYAENLKRTLTEHGAKDCAMTLEELYAQSTIGRQFTAEQLNQWQKQKKHDTVALFETEIRKIAAGSSAKWAQDLNKFTENLACYGIQRTVADLEQLYRMSFNSGTTISEVKRRLQNEKIKAQNQLNSVIGKIAKGLPAVWMREFEKFAEDLTLRGVIYTSASLENLYEVKSKTVLSNYELKSLSDQKKSEAVNTFKKALKEIAGGSPVPWVKDLEKNIDVMRLYMQLFLGYTDTANKNFQRSIVFQNLAEHGLKRSWANLEELYKLRHQRRGFTLRDLGKQETDEAVLALKREIEPITCGSSENWVRDLRQSIEVVYEEIETFEQKNAENLQRVSSLLDSCTNFYVNQVRQGLNDLNIKVSLADLEQLYNLRYDCYEGYPCNALNQLHGQKRQEAISKLTEKITAVASGSTTLWISDLERRISNEYQQMNSTLQRNANNLRDVENLLTNCAFFYTNQMHQHLKGGINFDVLRDLDEQKELEAVEKFNREVGNIEAHDDVSLAYLDGLRDQVSSKALRMLSNKLIEIGCGSSTNVWTEDLKRTERGWWNGNDVDLNMIYRRASTQPKVITTTHRRRDPSPDCTLL</sequence>
<name>A0A158QA28_ENTVE</name>